<evidence type="ECO:0008006" key="3">
    <source>
        <dbReference type="Google" id="ProtNLM"/>
    </source>
</evidence>
<name>A0A9W7E2B3_9STRA</name>
<evidence type="ECO:0000313" key="1">
    <source>
        <dbReference type="EMBL" id="GMH59593.1"/>
    </source>
</evidence>
<organism evidence="1 2">
    <name type="scientific">Triparma laevis f. inornata</name>
    <dbReference type="NCBI Taxonomy" id="1714386"/>
    <lineage>
        <taxon>Eukaryota</taxon>
        <taxon>Sar</taxon>
        <taxon>Stramenopiles</taxon>
        <taxon>Ochrophyta</taxon>
        <taxon>Bolidophyceae</taxon>
        <taxon>Parmales</taxon>
        <taxon>Triparmaceae</taxon>
        <taxon>Triparma</taxon>
    </lineage>
</organism>
<comment type="caution">
    <text evidence="1">The sequence shown here is derived from an EMBL/GenBank/DDBJ whole genome shotgun (WGS) entry which is preliminary data.</text>
</comment>
<protein>
    <recommendedName>
        <fullName evidence="3">Tetratricopeptide repeat protein</fullName>
    </recommendedName>
</protein>
<dbReference type="Pfam" id="PF13176">
    <property type="entry name" value="TPR_7"/>
    <property type="match status" value="1"/>
</dbReference>
<dbReference type="InterPro" id="IPR011990">
    <property type="entry name" value="TPR-like_helical_dom_sf"/>
</dbReference>
<dbReference type="EMBL" id="BLQM01000072">
    <property type="protein sequence ID" value="GMH59593.1"/>
    <property type="molecule type" value="Genomic_DNA"/>
</dbReference>
<dbReference type="Gene3D" id="1.25.40.10">
    <property type="entry name" value="Tetratricopeptide repeat domain"/>
    <property type="match status" value="2"/>
</dbReference>
<dbReference type="Pfam" id="PF13374">
    <property type="entry name" value="TPR_10"/>
    <property type="match status" value="1"/>
</dbReference>
<dbReference type="AlphaFoldDB" id="A0A9W7E2B3"/>
<dbReference type="SUPFAM" id="SSF48452">
    <property type="entry name" value="TPR-like"/>
    <property type="match status" value="1"/>
</dbReference>
<sequence>MWLTSARNIRELARNDGFNEYLQKQFNGNEVTFLRWKEVFEVLEIEGGKGIYYTVRESMEQQVLGITRSEDLVKLRALPKLCKREFFDDPSLLAVAWRRILEVLELAMPEEKKVRGMKKKQPRRKKDPRKLEILDACAALGRACSFVGDFDDARRYYERAKEGYEEQLGRDSEKALEMTHLLVLATKMSKDQRIQKYRDLLKRCERALGEENAVTLDTLSDLGSALDTNGEYEEAKEVWERFLVGRTNVLGEDHDLMEKITKIR</sequence>
<reference evidence="2" key="1">
    <citation type="journal article" date="2023" name="Commun. Biol.">
        <title>Genome analysis of Parmales, the sister group of diatoms, reveals the evolutionary specialization of diatoms from phago-mixotrophs to photoautotrophs.</title>
        <authorList>
            <person name="Ban H."/>
            <person name="Sato S."/>
            <person name="Yoshikawa S."/>
            <person name="Yamada K."/>
            <person name="Nakamura Y."/>
            <person name="Ichinomiya M."/>
            <person name="Sato N."/>
            <person name="Blanc-Mathieu R."/>
            <person name="Endo H."/>
            <person name="Kuwata A."/>
            <person name="Ogata H."/>
        </authorList>
    </citation>
    <scope>NUCLEOTIDE SEQUENCE [LARGE SCALE GENOMIC DNA]</scope>
</reference>
<gene>
    <name evidence="1" type="ORF">TL16_g02863</name>
</gene>
<dbReference type="InterPro" id="IPR019734">
    <property type="entry name" value="TPR_rpt"/>
</dbReference>
<dbReference type="Proteomes" id="UP001162640">
    <property type="component" value="Unassembled WGS sequence"/>
</dbReference>
<evidence type="ECO:0000313" key="2">
    <source>
        <dbReference type="Proteomes" id="UP001162640"/>
    </source>
</evidence>
<proteinExistence type="predicted"/>
<accession>A0A9W7E2B3</accession>